<gene>
    <name evidence="1" type="ORF">BAE44_0004538</name>
</gene>
<sequence length="55" mass="6674">MHRRDTRHLWMVANAGARHRSLGYPAVVALRMVDLGRCRRHRRRRHCHSSYQLLR</sequence>
<proteinExistence type="predicted"/>
<keyword evidence="2" id="KW-1185">Reference proteome</keyword>
<evidence type="ECO:0000313" key="1">
    <source>
        <dbReference type="EMBL" id="OEL34432.1"/>
    </source>
</evidence>
<accession>A0A1E5WAL9</accession>
<name>A0A1E5WAL9_9POAL</name>
<comment type="caution">
    <text evidence="1">The sequence shown here is derived from an EMBL/GenBank/DDBJ whole genome shotgun (WGS) entry which is preliminary data.</text>
</comment>
<protein>
    <submittedName>
        <fullName evidence="1">Uncharacterized protein</fullName>
    </submittedName>
</protein>
<organism evidence="1 2">
    <name type="scientific">Dichanthelium oligosanthes</name>
    <dbReference type="NCBI Taxonomy" id="888268"/>
    <lineage>
        <taxon>Eukaryota</taxon>
        <taxon>Viridiplantae</taxon>
        <taxon>Streptophyta</taxon>
        <taxon>Embryophyta</taxon>
        <taxon>Tracheophyta</taxon>
        <taxon>Spermatophyta</taxon>
        <taxon>Magnoliopsida</taxon>
        <taxon>Liliopsida</taxon>
        <taxon>Poales</taxon>
        <taxon>Poaceae</taxon>
        <taxon>PACMAD clade</taxon>
        <taxon>Panicoideae</taxon>
        <taxon>Panicodae</taxon>
        <taxon>Paniceae</taxon>
        <taxon>Dichantheliinae</taxon>
        <taxon>Dichanthelium</taxon>
    </lineage>
</organism>
<dbReference type="AlphaFoldDB" id="A0A1E5WAL9"/>
<reference evidence="1 2" key="1">
    <citation type="submission" date="2016-09" db="EMBL/GenBank/DDBJ databases">
        <title>The draft genome of Dichanthelium oligosanthes: A C3 panicoid grass species.</title>
        <authorList>
            <person name="Studer A.J."/>
            <person name="Schnable J.C."/>
            <person name="Brutnell T.P."/>
        </authorList>
    </citation>
    <scope>NUCLEOTIDE SEQUENCE [LARGE SCALE GENOMIC DNA]</scope>
    <source>
        <strain evidence="2">cv. Kellogg 1175</strain>
        <tissue evidence="1">Leaf</tissue>
    </source>
</reference>
<dbReference type="Proteomes" id="UP000095767">
    <property type="component" value="Unassembled WGS sequence"/>
</dbReference>
<evidence type="ECO:0000313" key="2">
    <source>
        <dbReference type="Proteomes" id="UP000095767"/>
    </source>
</evidence>
<dbReference type="EMBL" id="LWDX02015344">
    <property type="protein sequence ID" value="OEL34432.1"/>
    <property type="molecule type" value="Genomic_DNA"/>
</dbReference>